<gene>
    <name evidence="1" type="ORF">METZ01_LOCUS484169</name>
</gene>
<proteinExistence type="predicted"/>
<dbReference type="EMBL" id="UINC01208661">
    <property type="protein sequence ID" value="SVE31315.1"/>
    <property type="molecule type" value="Genomic_DNA"/>
</dbReference>
<feature type="non-terminal residue" evidence="1">
    <location>
        <position position="184"/>
    </location>
</feature>
<name>A0A383CHW5_9ZZZZ</name>
<protein>
    <submittedName>
        <fullName evidence="1">Uncharacterized protein</fullName>
    </submittedName>
</protein>
<evidence type="ECO:0000313" key="1">
    <source>
        <dbReference type="EMBL" id="SVE31315.1"/>
    </source>
</evidence>
<accession>A0A383CHW5</accession>
<sequence>MPEPAAPALDAEAPEGVGWTELEAAADDTEERPRTAADRERLYEALLSEALLSGEIGALSEVWSRMLVERADLVELVVRRYAQRLEVRRHIVTQFTPAMYLDVVRVLDREASRYVSALLERPDLITGVEASDAVTLTRLAGELREHALAYLVLARGVGFEPRSYVESLLRRLALAEGIGYAEIL</sequence>
<organism evidence="1">
    <name type="scientific">marine metagenome</name>
    <dbReference type="NCBI Taxonomy" id="408172"/>
    <lineage>
        <taxon>unclassified sequences</taxon>
        <taxon>metagenomes</taxon>
        <taxon>ecological metagenomes</taxon>
    </lineage>
</organism>
<reference evidence="1" key="1">
    <citation type="submission" date="2018-05" db="EMBL/GenBank/DDBJ databases">
        <authorList>
            <person name="Lanie J.A."/>
            <person name="Ng W.-L."/>
            <person name="Kazmierczak K.M."/>
            <person name="Andrzejewski T.M."/>
            <person name="Davidsen T.M."/>
            <person name="Wayne K.J."/>
            <person name="Tettelin H."/>
            <person name="Glass J.I."/>
            <person name="Rusch D."/>
            <person name="Podicherti R."/>
            <person name="Tsui H.-C.T."/>
            <person name="Winkler M.E."/>
        </authorList>
    </citation>
    <scope>NUCLEOTIDE SEQUENCE</scope>
</reference>
<dbReference type="AlphaFoldDB" id="A0A383CHW5"/>